<dbReference type="AlphaFoldDB" id="A0A840RZ60"/>
<comment type="caution">
    <text evidence="1">The sequence shown here is derived from an EMBL/GenBank/DDBJ whole genome shotgun (WGS) entry which is preliminary data.</text>
</comment>
<reference evidence="1 2" key="1">
    <citation type="submission" date="2020-08" db="EMBL/GenBank/DDBJ databases">
        <title>Genomic Encyclopedia of Type Strains, Phase IV (KMG-IV): sequencing the most valuable type-strain genomes for metagenomic binning, comparative biology and taxonomic classification.</title>
        <authorList>
            <person name="Goeker M."/>
        </authorList>
    </citation>
    <scope>NUCLEOTIDE SEQUENCE [LARGE SCALE GENOMIC DNA]</scope>
    <source>
        <strain evidence="1 2">DSM 23240</strain>
    </source>
</reference>
<keyword evidence="2" id="KW-1185">Reference proteome</keyword>
<dbReference type="RefSeq" id="WP_168056989.1">
    <property type="nucleotide sequence ID" value="NZ_JAAOZT010000013.1"/>
</dbReference>
<dbReference type="Proteomes" id="UP000571084">
    <property type="component" value="Unassembled WGS sequence"/>
</dbReference>
<proteinExistence type="predicted"/>
<organism evidence="1 2">
    <name type="scientific">Glaciimonas immobilis</name>
    <dbReference type="NCBI Taxonomy" id="728004"/>
    <lineage>
        <taxon>Bacteria</taxon>
        <taxon>Pseudomonadati</taxon>
        <taxon>Pseudomonadota</taxon>
        <taxon>Betaproteobacteria</taxon>
        <taxon>Burkholderiales</taxon>
        <taxon>Oxalobacteraceae</taxon>
        <taxon>Glaciimonas</taxon>
    </lineage>
</organism>
<accession>A0A840RZ60</accession>
<evidence type="ECO:0000313" key="1">
    <source>
        <dbReference type="EMBL" id="MBB5202146.1"/>
    </source>
</evidence>
<evidence type="ECO:0000313" key="2">
    <source>
        <dbReference type="Proteomes" id="UP000571084"/>
    </source>
</evidence>
<sequence length="198" mass="21566">MKKTIAILLFYISSSTVFGGETIVFIRHGEKPKQGLGQLNCQGLNRSMALPDVLIKKFGKPDAIFAPDPSQLKKDGDRVYAYVRPLATIEPTAIRLEMPVNVAFGFDNSAGLKDALLAPVYKNAVVFVAWEHHLAEKVARQLVASISKTEAAKVPEWQNDDFDSIYVVRTGISAGVEGVSFNIDKQGLNALSSTCPVD</sequence>
<protein>
    <recommendedName>
        <fullName evidence="3">Histidine phosphatase family protein</fullName>
    </recommendedName>
</protein>
<evidence type="ECO:0008006" key="3">
    <source>
        <dbReference type="Google" id="ProtNLM"/>
    </source>
</evidence>
<name>A0A840RZ60_9BURK</name>
<gene>
    <name evidence="1" type="ORF">HNR39_004010</name>
</gene>
<dbReference type="EMBL" id="JACHHQ010000011">
    <property type="protein sequence ID" value="MBB5202146.1"/>
    <property type="molecule type" value="Genomic_DNA"/>
</dbReference>